<proteinExistence type="predicted"/>
<evidence type="ECO:0000256" key="4">
    <source>
        <dbReference type="ARBA" id="ARBA00023136"/>
    </source>
</evidence>
<evidence type="ECO:0000256" key="2">
    <source>
        <dbReference type="ARBA" id="ARBA00022692"/>
    </source>
</evidence>
<comment type="subcellular location">
    <subcellularLocation>
        <location evidence="1">Membrane</location>
        <topology evidence="1">Multi-pass membrane protein</topology>
    </subcellularLocation>
</comment>
<dbReference type="InterPro" id="IPR007829">
    <property type="entry name" value="TM2"/>
</dbReference>
<name>A0A8J3YF45_9ACTN</name>
<dbReference type="Pfam" id="PF05154">
    <property type="entry name" value="TM2"/>
    <property type="match status" value="1"/>
</dbReference>
<reference evidence="7" key="1">
    <citation type="submission" date="2021-01" db="EMBL/GenBank/DDBJ databases">
        <title>Whole genome shotgun sequence of Virgisporangium aliadipatigenens NBRC 105644.</title>
        <authorList>
            <person name="Komaki H."/>
            <person name="Tamura T."/>
        </authorList>
    </citation>
    <scope>NUCLEOTIDE SEQUENCE</scope>
    <source>
        <strain evidence="7">NBRC 105644</strain>
    </source>
</reference>
<organism evidence="7 8">
    <name type="scientific">Virgisporangium aliadipatigenens</name>
    <dbReference type="NCBI Taxonomy" id="741659"/>
    <lineage>
        <taxon>Bacteria</taxon>
        <taxon>Bacillati</taxon>
        <taxon>Actinomycetota</taxon>
        <taxon>Actinomycetes</taxon>
        <taxon>Micromonosporales</taxon>
        <taxon>Micromonosporaceae</taxon>
        <taxon>Virgisporangium</taxon>
    </lineage>
</organism>
<evidence type="ECO:0000313" key="7">
    <source>
        <dbReference type="EMBL" id="GIJ43861.1"/>
    </source>
</evidence>
<keyword evidence="8" id="KW-1185">Reference proteome</keyword>
<dbReference type="EMBL" id="BOPF01000002">
    <property type="protein sequence ID" value="GIJ43861.1"/>
    <property type="molecule type" value="Genomic_DNA"/>
</dbReference>
<keyword evidence="4 5" id="KW-0472">Membrane</keyword>
<evidence type="ECO:0000313" key="8">
    <source>
        <dbReference type="Proteomes" id="UP000619260"/>
    </source>
</evidence>
<feature type="domain" description="TM2" evidence="6">
    <location>
        <begin position="38"/>
        <end position="85"/>
    </location>
</feature>
<evidence type="ECO:0000259" key="6">
    <source>
        <dbReference type="Pfam" id="PF05154"/>
    </source>
</evidence>
<gene>
    <name evidence="7" type="ORF">Val02_07470</name>
</gene>
<sequence>MRYRRCVHTIGSGPSAVPAHLRAQKGLRAVAEYNDVRKSARVAYALWCVVGIFGGHRFYLGDTRRSIGMLFTLGGLGLWTVVDVFLIGRRVREVNEARRAAVLARHRIADFDGSPIWLARR</sequence>
<dbReference type="PANTHER" id="PTHR21016:SF25">
    <property type="entry name" value="TM2 DOMAIN-CONTAINING PROTEIN DDB_G0277895-RELATED"/>
    <property type="match status" value="1"/>
</dbReference>
<accession>A0A8J3YF45</accession>
<evidence type="ECO:0000256" key="1">
    <source>
        <dbReference type="ARBA" id="ARBA00004141"/>
    </source>
</evidence>
<dbReference type="Proteomes" id="UP000619260">
    <property type="component" value="Unassembled WGS sequence"/>
</dbReference>
<keyword evidence="2 5" id="KW-0812">Transmembrane</keyword>
<evidence type="ECO:0000256" key="3">
    <source>
        <dbReference type="ARBA" id="ARBA00022989"/>
    </source>
</evidence>
<comment type="caution">
    <text evidence="7">The sequence shown here is derived from an EMBL/GenBank/DDBJ whole genome shotgun (WGS) entry which is preliminary data.</text>
</comment>
<feature type="transmembrane region" description="Helical" evidence="5">
    <location>
        <begin position="66"/>
        <end position="88"/>
    </location>
</feature>
<dbReference type="InterPro" id="IPR050932">
    <property type="entry name" value="TM2D1-3-like"/>
</dbReference>
<keyword evidence="3 5" id="KW-1133">Transmembrane helix</keyword>
<evidence type="ECO:0000256" key="5">
    <source>
        <dbReference type="SAM" id="Phobius"/>
    </source>
</evidence>
<feature type="transmembrane region" description="Helical" evidence="5">
    <location>
        <begin position="42"/>
        <end position="60"/>
    </location>
</feature>
<dbReference type="GO" id="GO:0016020">
    <property type="term" value="C:membrane"/>
    <property type="evidence" value="ECO:0007669"/>
    <property type="project" value="UniProtKB-SubCell"/>
</dbReference>
<dbReference type="AlphaFoldDB" id="A0A8J3YF45"/>
<dbReference type="PANTHER" id="PTHR21016">
    <property type="entry name" value="BETA-AMYLOID BINDING PROTEIN-RELATED"/>
    <property type="match status" value="1"/>
</dbReference>
<protein>
    <recommendedName>
        <fullName evidence="6">TM2 domain-containing protein</fullName>
    </recommendedName>
</protein>